<name>E1QZX1_OLSUV</name>
<accession>E1QZX1</accession>
<dbReference type="InterPro" id="IPR014718">
    <property type="entry name" value="GH-type_carb-bd"/>
</dbReference>
<evidence type="ECO:0000313" key="1">
    <source>
        <dbReference type="EMBL" id="ADK67935.1"/>
    </source>
</evidence>
<dbReference type="eggNOG" id="COG2017">
    <property type="taxonomic scope" value="Bacteria"/>
</dbReference>
<dbReference type="GO" id="GO:0030246">
    <property type="term" value="F:carbohydrate binding"/>
    <property type="evidence" value="ECO:0007669"/>
    <property type="project" value="InterPro"/>
</dbReference>
<organism evidence="1 2">
    <name type="scientific">Olsenella uli (strain ATCC 49627 / DSM 7084 / CCUG 31166 / CIP 109912 / JCM 12494 / LMG 11480 / NCIMB 702895 / VPI D76D-27C)</name>
    <name type="common">Lactobacillus uli</name>
    <dbReference type="NCBI Taxonomy" id="633147"/>
    <lineage>
        <taxon>Bacteria</taxon>
        <taxon>Bacillati</taxon>
        <taxon>Actinomycetota</taxon>
        <taxon>Coriobacteriia</taxon>
        <taxon>Coriobacteriales</taxon>
        <taxon>Atopobiaceae</taxon>
        <taxon>Olsenella</taxon>
    </lineage>
</organism>
<dbReference type="Pfam" id="PF01263">
    <property type="entry name" value="Aldose_epim"/>
    <property type="match status" value="1"/>
</dbReference>
<sequence>MDTHDVAGNAGIRIEVSPLGAQLMSLKVGDGEFLWQGDGRWWPRRAPVLFPIVGNIRDGQAESAQGRISLGRHGLARNHTFALERRDGASLSYVLSSSKETRRQYPYDFDLRVSYSVVEGGVRQEFLVTNTGDETLPYVVGGHPAFNVPAPGPEASAANEDFSQYRLEFSRPWTYATPSIDTRSGLLDFDNRIDLLDASDTLPLSHQLFSIDTLVFEDVPDRTVRLVGPRGHGMRVDFEGFDYLGVWSAAGGAPFVALEPWTGCATALDEDDVFERKRGMSLLAPGQTQAHAFVMRPL</sequence>
<keyword evidence="2" id="KW-1185">Reference proteome</keyword>
<dbReference type="RefSeq" id="WP_013251687.1">
    <property type="nucleotide sequence ID" value="NC_014363.1"/>
</dbReference>
<dbReference type="Proteomes" id="UP000000333">
    <property type="component" value="Chromosome"/>
</dbReference>
<dbReference type="KEGG" id="ols:Olsu_0822"/>
<gene>
    <name evidence="1" type="ordered locus">Olsu_0822</name>
</gene>
<dbReference type="Gene3D" id="2.70.98.10">
    <property type="match status" value="1"/>
</dbReference>
<dbReference type="CDD" id="cd09024">
    <property type="entry name" value="Aldose_epim_lacX"/>
    <property type="match status" value="1"/>
</dbReference>
<protein>
    <submittedName>
        <fullName evidence="1">Aldose 1-epimerase</fullName>
    </submittedName>
</protein>
<dbReference type="GeneID" id="78512241"/>
<dbReference type="PATRIC" id="fig|633147.7.peg.726"/>
<reference evidence="1 2" key="1">
    <citation type="journal article" date="2010" name="Stand. Genomic Sci.">
        <title>Complete genome sequence of Olsenella uli type strain (VPI D76D-27C).</title>
        <authorList>
            <person name="Goker M."/>
            <person name="Held B."/>
            <person name="Lucas S."/>
            <person name="Nolan M."/>
            <person name="Yasawong M."/>
            <person name="Glavina Del Rio T."/>
            <person name="Tice H."/>
            <person name="Cheng J.F."/>
            <person name="Bruce D."/>
            <person name="Detter J.C."/>
            <person name="Tapia R."/>
            <person name="Han C."/>
            <person name="Goodwin L."/>
            <person name="Pitluck S."/>
            <person name="Liolios K."/>
            <person name="Ivanova N."/>
            <person name="Mavromatis K."/>
            <person name="Mikhailova N."/>
            <person name="Pati A."/>
            <person name="Chen A."/>
            <person name="Palaniappan K."/>
            <person name="Land M."/>
            <person name="Hauser L."/>
            <person name="Chang Y.J."/>
            <person name="Jeffries C.D."/>
            <person name="Rohde M."/>
            <person name="Sikorski J."/>
            <person name="Pukall R."/>
            <person name="Woyke T."/>
            <person name="Bristow J."/>
            <person name="Eisen J.A."/>
            <person name="Markowitz V."/>
            <person name="Hugenholtz P."/>
            <person name="Kyrpides N.C."/>
            <person name="Klenk H.P."/>
            <person name="Lapidus A."/>
        </authorList>
    </citation>
    <scope>NUCLEOTIDE SEQUENCE [LARGE SCALE GENOMIC DNA]</scope>
    <source>
        <strain evidence="2">ATCC 49627 / DSM 7084 / CIP 109912 / JCM 12494 / NCIMB 702895 / VPI D76D-27C</strain>
    </source>
</reference>
<dbReference type="GO" id="GO:0016853">
    <property type="term" value="F:isomerase activity"/>
    <property type="evidence" value="ECO:0007669"/>
    <property type="project" value="InterPro"/>
</dbReference>
<proteinExistence type="predicted"/>
<dbReference type="InterPro" id="IPR037481">
    <property type="entry name" value="LacX"/>
</dbReference>
<dbReference type="OrthoDB" id="9795355at2"/>
<dbReference type="GO" id="GO:0005975">
    <property type="term" value="P:carbohydrate metabolic process"/>
    <property type="evidence" value="ECO:0007669"/>
    <property type="project" value="InterPro"/>
</dbReference>
<dbReference type="InterPro" id="IPR011013">
    <property type="entry name" value="Gal_mutarotase_sf_dom"/>
</dbReference>
<dbReference type="InterPro" id="IPR008183">
    <property type="entry name" value="Aldose_1/G6P_1-epimerase"/>
</dbReference>
<dbReference type="HOGENOM" id="CLU_057834_1_0_11"/>
<evidence type="ECO:0000313" key="2">
    <source>
        <dbReference type="Proteomes" id="UP000000333"/>
    </source>
</evidence>
<dbReference type="SUPFAM" id="SSF74650">
    <property type="entry name" value="Galactose mutarotase-like"/>
    <property type="match status" value="1"/>
</dbReference>
<dbReference type="AlphaFoldDB" id="E1QZX1"/>
<dbReference type="STRING" id="633147.Olsu_0822"/>
<dbReference type="EMBL" id="CP002106">
    <property type="protein sequence ID" value="ADK67935.1"/>
    <property type="molecule type" value="Genomic_DNA"/>
</dbReference>